<proteinExistence type="inferred from homology"/>
<dbReference type="GO" id="GO:0000287">
    <property type="term" value="F:magnesium ion binding"/>
    <property type="evidence" value="ECO:0007669"/>
    <property type="project" value="UniProtKB-UniRule"/>
</dbReference>
<organism evidence="16 17">
    <name type="scientific">Buchnera aphidicola</name>
    <name type="common">Stegophylla sp.</name>
    <dbReference type="NCBI Taxonomy" id="2315800"/>
    <lineage>
        <taxon>Bacteria</taxon>
        <taxon>Pseudomonadati</taxon>
        <taxon>Pseudomonadota</taxon>
        <taxon>Gammaproteobacteria</taxon>
        <taxon>Enterobacterales</taxon>
        <taxon>Erwiniaceae</taxon>
        <taxon>Buchnera</taxon>
    </lineage>
</organism>
<dbReference type="EMBL" id="CP032998">
    <property type="protein sequence ID" value="QCI26525.1"/>
    <property type="molecule type" value="Genomic_DNA"/>
</dbReference>
<name>A0A4D6YNA8_9GAMM</name>
<dbReference type="SUPFAM" id="SSF51735">
    <property type="entry name" value="NAD(P)-binding Rossmann-fold domains"/>
    <property type="match status" value="1"/>
</dbReference>
<evidence type="ECO:0000256" key="1">
    <source>
        <dbReference type="ARBA" id="ARBA00004864"/>
    </source>
</evidence>
<keyword evidence="4 12" id="KW-0028">Amino-acid biosynthesis</keyword>
<evidence type="ECO:0000256" key="6">
    <source>
        <dbReference type="ARBA" id="ARBA00022737"/>
    </source>
</evidence>
<feature type="domain" description="KARI C-terminal knotted" evidence="15">
    <location>
        <begin position="209"/>
        <end position="343"/>
    </location>
</feature>
<evidence type="ECO:0000256" key="8">
    <source>
        <dbReference type="ARBA" id="ARBA00023002"/>
    </source>
</evidence>
<evidence type="ECO:0000256" key="2">
    <source>
        <dbReference type="ARBA" id="ARBA00004885"/>
    </source>
</evidence>
<dbReference type="PANTHER" id="PTHR21371">
    <property type="entry name" value="KETOL-ACID REDUCTOISOMERASE, MITOCHONDRIAL"/>
    <property type="match status" value="1"/>
</dbReference>
<feature type="binding site" evidence="12 13">
    <location>
        <position position="393"/>
    </location>
    <ligand>
        <name>Mg(2+)</name>
        <dbReference type="ChEBI" id="CHEBI:18420"/>
        <label>2</label>
    </ligand>
</feature>
<dbReference type="GO" id="GO:0004455">
    <property type="term" value="F:ketol-acid reductoisomerase activity"/>
    <property type="evidence" value="ECO:0007669"/>
    <property type="project" value="UniProtKB-UniRule"/>
</dbReference>
<reference evidence="16 17" key="1">
    <citation type="submission" date="2018-10" db="EMBL/GenBank/DDBJ databases">
        <title>Comparative functional genomics of the obligate endosymbiont Buchnera aphidicola.</title>
        <authorList>
            <person name="Chong R.A."/>
        </authorList>
    </citation>
    <scope>NUCLEOTIDE SEQUENCE [LARGE SCALE GENOMIC DNA]</scope>
    <source>
        <strain evidence="16 17">Ssp</strain>
    </source>
</reference>
<gene>
    <name evidence="12" type="primary">ilvC</name>
    <name evidence="16" type="ORF">D9V79_01925</name>
</gene>
<comment type="pathway">
    <text evidence="2 12">Amino-acid biosynthesis; L-isoleucine biosynthesis; L-isoleucine from 2-oxobutanoate: step 2/4.</text>
</comment>
<dbReference type="InterPro" id="IPR036291">
    <property type="entry name" value="NAD(P)-bd_dom_sf"/>
</dbReference>
<dbReference type="SUPFAM" id="SSF48179">
    <property type="entry name" value="6-phosphogluconate dehydrogenase C-terminal domain-like"/>
    <property type="match status" value="2"/>
</dbReference>
<dbReference type="UniPathway" id="UPA00049">
    <property type="reaction ID" value="UER00060"/>
</dbReference>
<feature type="binding site" evidence="12 13">
    <location>
        <position position="217"/>
    </location>
    <ligand>
        <name>Mg(2+)</name>
        <dbReference type="ChEBI" id="CHEBI:18420"/>
        <label>2</label>
    </ligand>
</feature>
<evidence type="ECO:0000256" key="3">
    <source>
        <dbReference type="ARBA" id="ARBA00010318"/>
    </source>
</evidence>
<evidence type="ECO:0000256" key="4">
    <source>
        <dbReference type="ARBA" id="ARBA00022605"/>
    </source>
</evidence>
<dbReference type="UniPathway" id="UPA00047">
    <property type="reaction ID" value="UER00056"/>
</dbReference>
<comment type="catalytic activity">
    <reaction evidence="11 12">
        <text>(2R)-2,3-dihydroxy-3-methylbutanoate + NADP(+) = (2S)-2-acetolactate + NADPH + H(+)</text>
        <dbReference type="Rhea" id="RHEA:22068"/>
        <dbReference type="ChEBI" id="CHEBI:15378"/>
        <dbReference type="ChEBI" id="CHEBI:49072"/>
        <dbReference type="ChEBI" id="CHEBI:57783"/>
        <dbReference type="ChEBI" id="CHEBI:58349"/>
        <dbReference type="ChEBI" id="CHEBI:58476"/>
        <dbReference type="EC" id="1.1.1.86"/>
    </reaction>
</comment>
<feature type="binding site" evidence="12 13">
    <location>
        <position position="221"/>
    </location>
    <ligand>
        <name>Mg(2+)</name>
        <dbReference type="ChEBI" id="CHEBI:18420"/>
        <label>1</label>
    </ligand>
</feature>
<comment type="function">
    <text evidence="12">Involved in the biosynthesis of branched-chain amino acids (BCAA). Catalyzes an alkyl-migration followed by a ketol-acid reduction of (S)-2-acetolactate (S2AL) to yield (R)-2,3-dihydroxy-isovalerate. In the isomerase reaction, S2AL is rearranged via a Mg-dependent methyl migration to produce 3-hydroxy-3-methyl-2-ketobutyrate (HMKB). In the reductase reaction, this 2-ketoacid undergoes a metal-dependent reduction by NADPH to yield (R)-2,3-dihydroxy-isovalerate.</text>
</comment>
<feature type="binding site" evidence="13">
    <location>
        <position position="278"/>
    </location>
    <ligand>
        <name>substrate</name>
    </ligand>
</feature>
<keyword evidence="17" id="KW-1185">Reference proteome</keyword>
<dbReference type="GO" id="GO:0009097">
    <property type="term" value="P:isoleucine biosynthetic process"/>
    <property type="evidence" value="ECO:0007669"/>
    <property type="project" value="UniProtKB-UniRule"/>
</dbReference>
<protein>
    <recommendedName>
        <fullName evidence="12">Ketol-acid reductoisomerase (NADP(+))</fullName>
        <shortName evidence="12">KARI</shortName>
        <ecNumber evidence="12">1.1.1.86</ecNumber>
    </recommendedName>
    <alternativeName>
        <fullName evidence="12">Acetohydroxy-acid isomeroreductase</fullName>
        <shortName evidence="12">AHIR</shortName>
    </alternativeName>
    <alternativeName>
        <fullName evidence="12">Alpha-keto-beta-hydroxylacyl reductoisomerase</fullName>
    </alternativeName>
</protein>
<comment type="caution">
    <text evidence="12 13">Lacks conserved residue(s) required for the propagation of feature annotation.</text>
</comment>
<comment type="cofactor">
    <cofactor evidence="12">
        <name>Mg(2+)</name>
        <dbReference type="ChEBI" id="CHEBI:18420"/>
    </cofactor>
    <text evidence="12">Binds 2 magnesium ions per subunit.</text>
</comment>
<dbReference type="Gene3D" id="1.10.1040.10">
    <property type="entry name" value="N-(1-d-carboxylethyl)-l-norvaline Dehydrogenase, domain 2"/>
    <property type="match status" value="1"/>
</dbReference>
<comment type="similarity">
    <text evidence="3 12 13">Belongs to the ketol-acid reductoisomerase family.</text>
</comment>
<evidence type="ECO:0000256" key="13">
    <source>
        <dbReference type="PROSITE-ProRule" id="PRU01198"/>
    </source>
</evidence>
<dbReference type="InterPro" id="IPR013116">
    <property type="entry name" value="KARI_N"/>
</dbReference>
<dbReference type="AlphaFoldDB" id="A0A4D6YNA8"/>
<dbReference type="GO" id="GO:0009099">
    <property type="term" value="P:L-valine biosynthetic process"/>
    <property type="evidence" value="ECO:0007669"/>
    <property type="project" value="UniProtKB-UniRule"/>
</dbReference>
<dbReference type="NCBIfam" id="TIGR00465">
    <property type="entry name" value="ilvC"/>
    <property type="match status" value="1"/>
</dbReference>
<dbReference type="GO" id="GO:0016853">
    <property type="term" value="F:isomerase activity"/>
    <property type="evidence" value="ECO:0007669"/>
    <property type="project" value="UniProtKB-KW"/>
</dbReference>
<feature type="domain" description="KARI N-terminal Rossmann" evidence="14">
    <location>
        <begin position="17"/>
        <end position="208"/>
    </location>
</feature>
<evidence type="ECO:0000256" key="12">
    <source>
        <dbReference type="HAMAP-Rule" id="MF_00435"/>
    </source>
</evidence>
<keyword evidence="6" id="KW-0677">Repeat</keyword>
<evidence type="ECO:0000256" key="7">
    <source>
        <dbReference type="ARBA" id="ARBA00022842"/>
    </source>
</evidence>
<keyword evidence="7 12" id="KW-0460">Magnesium</keyword>
<feature type="active site" evidence="12">
    <location>
        <position position="132"/>
    </location>
</feature>
<evidence type="ECO:0000313" key="17">
    <source>
        <dbReference type="Proteomes" id="UP000298636"/>
    </source>
</evidence>
<accession>A0A4D6YNA8</accession>
<evidence type="ECO:0000256" key="5">
    <source>
        <dbReference type="ARBA" id="ARBA00022723"/>
    </source>
</evidence>
<feature type="domain" description="KARI C-terminal knotted" evidence="15">
    <location>
        <begin position="345"/>
        <end position="485"/>
    </location>
</feature>
<keyword evidence="12" id="KW-0521">NADP</keyword>
<dbReference type="InterPro" id="IPR013328">
    <property type="entry name" value="6PGD_dom2"/>
</dbReference>
<comment type="pathway">
    <text evidence="1 12">Amino-acid biosynthesis; L-valine biosynthesis; L-valine from pyruvate: step 2/4.</text>
</comment>
<feature type="binding site" evidence="12">
    <location>
        <position position="68"/>
    </location>
    <ligand>
        <name>NADP(+)</name>
        <dbReference type="ChEBI" id="CHEBI:58349"/>
    </ligand>
</feature>
<dbReference type="RefSeq" id="WP_158352135.1">
    <property type="nucleotide sequence ID" value="NZ_CP032998.1"/>
</dbReference>
<feature type="binding site" evidence="12 13">
    <location>
        <position position="389"/>
    </location>
    <ligand>
        <name>Mg(2+)</name>
        <dbReference type="ChEBI" id="CHEBI:18420"/>
        <label>2</label>
    </ligand>
</feature>
<keyword evidence="8 12" id="KW-0560">Oxidoreductase</keyword>
<dbReference type="InterPro" id="IPR000506">
    <property type="entry name" value="KARI_C"/>
</dbReference>
<dbReference type="OrthoDB" id="9804088at2"/>
<evidence type="ECO:0000256" key="11">
    <source>
        <dbReference type="ARBA" id="ARBA00049021"/>
    </source>
</evidence>
<dbReference type="NCBIfam" id="NF003557">
    <property type="entry name" value="PRK05225.1"/>
    <property type="match status" value="1"/>
</dbReference>
<comment type="catalytic activity">
    <reaction evidence="10 12">
        <text>(2R,3R)-2,3-dihydroxy-3-methylpentanoate + NADP(+) = (S)-2-ethyl-2-hydroxy-3-oxobutanoate + NADPH + H(+)</text>
        <dbReference type="Rhea" id="RHEA:13493"/>
        <dbReference type="ChEBI" id="CHEBI:15378"/>
        <dbReference type="ChEBI" id="CHEBI:49256"/>
        <dbReference type="ChEBI" id="CHEBI:49258"/>
        <dbReference type="ChEBI" id="CHEBI:57783"/>
        <dbReference type="ChEBI" id="CHEBI:58349"/>
        <dbReference type="EC" id="1.1.1.86"/>
    </reaction>
</comment>
<sequence>MQNYFNTLNFREKITQLKKCHLIHKNEFNNNIRILKNKNIVIIGCGSQGLNQGLNMRDSGLNISYALREDSIKNKNQSWLNATNNNFQIGTYNDLIPTADLIINLTPDKQHSHVINNIQHLIKPNATLGYSHGFNIVETGQNIRPDITVIMVAPKCPGTEVREEYKRGFGVPTLIAVHDKNDPLKQGLDIAKSWAYSIGSHHAGVLKSSFIAEVKSDLMGEQTILCGFLQTSSLVLYEYLISLGHNINYVTKLLQCGWEVITESLKHGGITLMLDRLSNTSKIRACQLSERLKNIFTPLFKKHMDDIISGQFSYNMINDWKNNDANLLMWRSQVKNMPFELAPISNLEILEEDYFRHGTLMVAILKAGIELSFEIMVQTGIKKESAYYESLHELPLIANTIAKKRLYEMNVVISDTAEYGSYLFTNQAIKIFNTFLPYLQKGDIGCYNELNEKIDNITLYKLNERIRNHPIEKIGLKLRSYMVNMKQISNF</sequence>
<dbReference type="GO" id="GO:0005829">
    <property type="term" value="C:cytosol"/>
    <property type="evidence" value="ECO:0007669"/>
    <property type="project" value="TreeGrafter"/>
</dbReference>
<keyword evidence="16" id="KW-0413">Isomerase</keyword>
<feature type="binding site" evidence="12 13">
    <location>
        <position position="414"/>
    </location>
    <ligand>
        <name>substrate</name>
    </ligand>
</feature>
<dbReference type="PROSITE" id="PS51851">
    <property type="entry name" value="KARI_C"/>
    <property type="match status" value="2"/>
</dbReference>
<evidence type="ECO:0000256" key="9">
    <source>
        <dbReference type="ARBA" id="ARBA00023304"/>
    </source>
</evidence>
<feature type="binding site" evidence="12">
    <location>
        <position position="158"/>
    </location>
    <ligand>
        <name>NADP(+)</name>
        <dbReference type="ChEBI" id="CHEBI:58349"/>
    </ligand>
</feature>
<feature type="binding site" evidence="12">
    <location>
        <position position="78"/>
    </location>
    <ligand>
        <name>NADP(+)</name>
        <dbReference type="ChEBI" id="CHEBI:58349"/>
    </ligand>
</feature>
<dbReference type="HAMAP" id="MF_00435">
    <property type="entry name" value="IlvC"/>
    <property type="match status" value="1"/>
</dbReference>
<dbReference type="Proteomes" id="UP000298636">
    <property type="component" value="Chromosome"/>
</dbReference>
<dbReference type="InterPro" id="IPR013023">
    <property type="entry name" value="KARI"/>
</dbReference>
<dbReference type="EC" id="1.1.1.86" evidence="12"/>
<feature type="binding site" evidence="12">
    <location>
        <begin position="45"/>
        <end position="48"/>
    </location>
    <ligand>
        <name>NADP(+)</name>
        <dbReference type="ChEBI" id="CHEBI:58349"/>
    </ligand>
</feature>
<keyword evidence="9 12" id="KW-0100">Branched-chain amino acid biosynthesis</keyword>
<dbReference type="Pfam" id="PF07991">
    <property type="entry name" value="KARI_N"/>
    <property type="match status" value="1"/>
</dbReference>
<evidence type="ECO:0000259" key="14">
    <source>
        <dbReference type="PROSITE" id="PS51850"/>
    </source>
</evidence>
<feature type="binding site" evidence="12 13">
    <location>
        <position position="217"/>
    </location>
    <ligand>
        <name>Mg(2+)</name>
        <dbReference type="ChEBI" id="CHEBI:18420"/>
        <label>1</label>
    </ligand>
</feature>
<dbReference type="PANTHER" id="PTHR21371:SF1">
    <property type="entry name" value="KETOL-ACID REDUCTOISOMERASE, MITOCHONDRIAL"/>
    <property type="match status" value="1"/>
</dbReference>
<dbReference type="Pfam" id="PF01450">
    <property type="entry name" value="KARI_C"/>
    <property type="match status" value="2"/>
</dbReference>
<dbReference type="PROSITE" id="PS51850">
    <property type="entry name" value="KARI_N"/>
    <property type="match status" value="1"/>
</dbReference>
<evidence type="ECO:0000259" key="15">
    <source>
        <dbReference type="PROSITE" id="PS51851"/>
    </source>
</evidence>
<feature type="binding site" evidence="12">
    <location>
        <begin position="108"/>
        <end position="110"/>
    </location>
    <ligand>
        <name>NADP(+)</name>
        <dbReference type="ChEBI" id="CHEBI:58349"/>
    </ligand>
</feature>
<evidence type="ECO:0000256" key="10">
    <source>
        <dbReference type="ARBA" id="ARBA00047612"/>
    </source>
</evidence>
<dbReference type="InterPro" id="IPR008927">
    <property type="entry name" value="6-PGluconate_DH-like_C_sf"/>
</dbReference>
<evidence type="ECO:0000313" key="16">
    <source>
        <dbReference type="EMBL" id="QCI26525.1"/>
    </source>
</evidence>
<keyword evidence="5 12" id="KW-0479">Metal-binding</keyword>
<dbReference type="Gene3D" id="3.40.50.720">
    <property type="entry name" value="NAD(P)-binding Rossmann-like Domain"/>
    <property type="match status" value="1"/>
</dbReference>